<organism evidence="9 10">
    <name type="scientific">Salinisphaera hydrothermalis (strain C41B8)</name>
    <dbReference type="NCBI Taxonomy" id="1304275"/>
    <lineage>
        <taxon>Bacteria</taxon>
        <taxon>Pseudomonadati</taxon>
        <taxon>Pseudomonadota</taxon>
        <taxon>Gammaproteobacteria</taxon>
        <taxon>Salinisphaerales</taxon>
        <taxon>Salinisphaeraceae</taxon>
        <taxon>Salinisphaera</taxon>
    </lineage>
</organism>
<dbReference type="PANTHER" id="PTHR30509:SF9">
    <property type="entry name" value="MULTIDRUG RESISTANCE PROTEIN MDTO"/>
    <property type="match status" value="1"/>
</dbReference>
<sequence>MAERHLPFLEKRRRRRFARRRHNRLTRRLGHRSWLGYFGHLARSPYFRYRNARYLHALRVAVAMGASIGLTTGLGVPYGFWASITLLVVIGGLQHHGNIRKKAFERGVATGIGAVLGLCLIAQHSVLGITALTYVLTSILAGICAYYAVGKAGYIALLTGITLVIVGGHGDNALDIGLWRAANVGIGTLVALVFSFAFPLYATYDWRFRLAENLRECARLYPRLMIGSAMSAREQVTIFAKLSRRLVALRSLIDPVSKELGVPAERLEEIQRLHRSILSGLEMLATAATQREGSPQWGATHELLTARRSAMRRMLLASARALRSGDTRKLHALARHEVGRTPGPNPDARLAYDMQGSYWLAQRLSEQSRQLALELATIELK</sequence>
<evidence type="ECO:0000256" key="3">
    <source>
        <dbReference type="ARBA" id="ARBA00022692"/>
    </source>
</evidence>
<keyword evidence="4 7" id="KW-1133">Transmembrane helix</keyword>
<dbReference type="InterPro" id="IPR049453">
    <property type="entry name" value="Memb_transporter_dom"/>
</dbReference>
<dbReference type="EMBL" id="APNK01000002">
    <property type="protein sequence ID" value="KEZ79000.1"/>
    <property type="molecule type" value="Genomic_DNA"/>
</dbReference>
<keyword evidence="5 7" id="KW-0472">Membrane</keyword>
<keyword evidence="2" id="KW-1003">Cell membrane</keyword>
<dbReference type="STRING" id="1304275.C41B8_02682"/>
<evidence type="ECO:0000313" key="10">
    <source>
        <dbReference type="Proteomes" id="UP000028302"/>
    </source>
</evidence>
<comment type="similarity">
    <text evidence="6">Belongs to the YccS/YhfK family.</text>
</comment>
<feature type="transmembrane region" description="Helical" evidence="7">
    <location>
        <begin position="78"/>
        <end position="95"/>
    </location>
</feature>
<keyword evidence="10" id="KW-1185">Reference proteome</keyword>
<accession>A0A084IQL6</accession>
<evidence type="ECO:0000256" key="7">
    <source>
        <dbReference type="SAM" id="Phobius"/>
    </source>
</evidence>
<proteinExistence type="inferred from homology"/>
<comment type="caution">
    <text evidence="9">The sequence shown here is derived from an EMBL/GenBank/DDBJ whole genome shotgun (WGS) entry which is preliminary data.</text>
</comment>
<evidence type="ECO:0000259" key="8">
    <source>
        <dbReference type="Pfam" id="PF13515"/>
    </source>
</evidence>
<dbReference type="eggNOG" id="COG1289">
    <property type="taxonomic scope" value="Bacteria"/>
</dbReference>
<evidence type="ECO:0000256" key="5">
    <source>
        <dbReference type="ARBA" id="ARBA00023136"/>
    </source>
</evidence>
<feature type="transmembrane region" description="Helical" evidence="7">
    <location>
        <begin position="182"/>
        <end position="202"/>
    </location>
</feature>
<evidence type="ECO:0000313" key="9">
    <source>
        <dbReference type="EMBL" id="KEZ79000.1"/>
    </source>
</evidence>
<dbReference type="RefSeq" id="WP_156962384.1">
    <property type="nucleotide sequence ID" value="NZ_APNK01000002.1"/>
</dbReference>
<dbReference type="OrthoDB" id="6653789at2"/>
<evidence type="ECO:0000256" key="6">
    <source>
        <dbReference type="ARBA" id="ARBA00043993"/>
    </source>
</evidence>
<dbReference type="GO" id="GO:0022857">
    <property type="term" value="F:transmembrane transporter activity"/>
    <property type="evidence" value="ECO:0007669"/>
    <property type="project" value="InterPro"/>
</dbReference>
<dbReference type="Pfam" id="PF13515">
    <property type="entry name" value="FUSC_2"/>
    <property type="match status" value="1"/>
</dbReference>
<keyword evidence="3 7" id="KW-0812">Transmembrane</keyword>
<feature type="transmembrane region" description="Helical" evidence="7">
    <location>
        <begin position="107"/>
        <end position="125"/>
    </location>
</feature>
<feature type="domain" description="Integral membrane bound transporter" evidence="8">
    <location>
        <begin position="70"/>
        <end position="194"/>
    </location>
</feature>
<evidence type="ECO:0000256" key="2">
    <source>
        <dbReference type="ARBA" id="ARBA00022475"/>
    </source>
</evidence>
<reference evidence="9 10" key="1">
    <citation type="submission" date="2013-03" db="EMBL/GenBank/DDBJ databases">
        <title>Salinisphaera hydrothermalis C41B8 Genome Sequencing.</title>
        <authorList>
            <person name="Li C."/>
            <person name="Lai Q."/>
            <person name="Shao Z."/>
        </authorList>
    </citation>
    <scope>NUCLEOTIDE SEQUENCE [LARGE SCALE GENOMIC DNA]</scope>
    <source>
        <strain evidence="9 10">C41B8</strain>
    </source>
</reference>
<evidence type="ECO:0000256" key="1">
    <source>
        <dbReference type="ARBA" id="ARBA00004651"/>
    </source>
</evidence>
<protein>
    <recommendedName>
        <fullName evidence="8">Integral membrane bound transporter domain-containing protein</fullName>
    </recommendedName>
</protein>
<feature type="transmembrane region" description="Helical" evidence="7">
    <location>
        <begin position="154"/>
        <end position="170"/>
    </location>
</feature>
<name>A0A084IQL6_SALHC</name>
<dbReference type="AlphaFoldDB" id="A0A084IQL6"/>
<gene>
    <name evidence="9" type="ORF">C41B8_02682</name>
</gene>
<dbReference type="PATRIC" id="fig|1304275.5.peg.544"/>
<dbReference type="PANTHER" id="PTHR30509">
    <property type="entry name" value="P-HYDROXYBENZOIC ACID EFFLUX PUMP SUBUNIT-RELATED"/>
    <property type="match status" value="1"/>
</dbReference>
<dbReference type="GO" id="GO:0005886">
    <property type="term" value="C:plasma membrane"/>
    <property type="evidence" value="ECO:0007669"/>
    <property type="project" value="UniProtKB-SubCell"/>
</dbReference>
<evidence type="ECO:0000256" key="4">
    <source>
        <dbReference type="ARBA" id="ARBA00022989"/>
    </source>
</evidence>
<comment type="subcellular location">
    <subcellularLocation>
        <location evidence="1">Cell membrane</location>
        <topology evidence="1">Multi-pass membrane protein</topology>
    </subcellularLocation>
</comment>
<dbReference type="Proteomes" id="UP000028302">
    <property type="component" value="Unassembled WGS sequence"/>
</dbReference>